<evidence type="ECO:0000259" key="1">
    <source>
        <dbReference type="Pfam" id="PF01936"/>
    </source>
</evidence>
<dbReference type="InterPro" id="IPR021139">
    <property type="entry name" value="NYN"/>
</dbReference>
<proteinExistence type="predicted"/>
<name>A0A2T3HWP7_9GAMM</name>
<dbReference type="AlphaFoldDB" id="A0A2T3HWP7"/>
<dbReference type="PANTHER" id="PTHR35811:SF1">
    <property type="entry name" value="HTH OST-TYPE DOMAIN-CONTAINING PROTEIN"/>
    <property type="match status" value="1"/>
</dbReference>
<reference evidence="2 3" key="1">
    <citation type="submission" date="2018-03" db="EMBL/GenBank/DDBJ databases">
        <title>Whole genome sequencing of Histamine producing bacteria.</title>
        <authorList>
            <person name="Butler K."/>
        </authorList>
    </citation>
    <scope>NUCLEOTIDE SEQUENCE [LARGE SCALE GENOMIC DNA]</scope>
    <source>
        <strain evidence="2 3">DSM 23343</strain>
    </source>
</reference>
<evidence type="ECO:0000313" key="3">
    <source>
        <dbReference type="Proteomes" id="UP000241858"/>
    </source>
</evidence>
<accession>A0A2T3HWP7</accession>
<feature type="domain" description="NYN" evidence="1">
    <location>
        <begin position="5"/>
        <end position="141"/>
    </location>
</feature>
<dbReference type="OrthoDB" id="9783963at2"/>
<sequence length="274" mass="30715">MAMNTALFIDVENVKYQHVRSLIAYLCKNGCVSARIAIGAPEKFIDKRWKETAINNSLDCRCVFSMVKGKDASDHVLNVVVMDFINDPRNNNVTNVCIMSSDSDFAAIRNKLIQSGLTVIIAGDPKISCRQFVSSSDSFVDVTKLEAIKPKQPVKPKQPKVPKGLQTHLVTKGEVNSISIIDTWLEQVNSLPLISLLNSTLEVEISTPLDCALARIVHRRLTTKQYMQLSKNPNYYLCVAIYINLHSRTLKVIPLGNDKYRITKIKQCKTDGYL</sequence>
<organism evidence="2 3">
    <name type="scientific">Photobacterium aquimaris</name>
    <dbReference type="NCBI Taxonomy" id="512643"/>
    <lineage>
        <taxon>Bacteria</taxon>
        <taxon>Pseudomonadati</taxon>
        <taxon>Pseudomonadota</taxon>
        <taxon>Gammaproteobacteria</taxon>
        <taxon>Vibrionales</taxon>
        <taxon>Vibrionaceae</taxon>
        <taxon>Photobacterium</taxon>
    </lineage>
</organism>
<dbReference type="PANTHER" id="PTHR35811">
    <property type="entry name" value="SLR1870 PROTEIN"/>
    <property type="match status" value="1"/>
</dbReference>
<dbReference type="RefSeq" id="WP_065190154.1">
    <property type="nucleotide sequence ID" value="NZ_LZFB01000039.1"/>
</dbReference>
<gene>
    <name evidence="2" type="ORF">C0W81_11855</name>
</gene>
<dbReference type="Proteomes" id="UP000241858">
    <property type="component" value="Unassembled WGS sequence"/>
</dbReference>
<dbReference type="GO" id="GO:0004540">
    <property type="term" value="F:RNA nuclease activity"/>
    <property type="evidence" value="ECO:0007669"/>
    <property type="project" value="InterPro"/>
</dbReference>
<evidence type="ECO:0000313" key="2">
    <source>
        <dbReference type="EMBL" id="PSU03455.1"/>
    </source>
</evidence>
<protein>
    <submittedName>
        <fullName evidence="2">NYN domain-containing protein</fullName>
    </submittedName>
</protein>
<dbReference type="Pfam" id="PF01936">
    <property type="entry name" value="NYN"/>
    <property type="match status" value="1"/>
</dbReference>
<dbReference type="EMBL" id="PYLY01000023">
    <property type="protein sequence ID" value="PSU03455.1"/>
    <property type="molecule type" value="Genomic_DNA"/>
</dbReference>
<dbReference type="Gene3D" id="3.40.50.1010">
    <property type="entry name" value="5'-nuclease"/>
    <property type="match status" value="1"/>
</dbReference>
<comment type="caution">
    <text evidence="2">The sequence shown here is derived from an EMBL/GenBank/DDBJ whole genome shotgun (WGS) entry which is preliminary data.</text>
</comment>